<organism evidence="1 2">
    <name type="scientific">Microcella daejeonensis</name>
    <dbReference type="NCBI Taxonomy" id="2994971"/>
    <lineage>
        <taxon>Bacteria</taxon>
        <taxon>Bacillati</taxon>
        <taxon>Actinomycetota</taxon>
        <taxon>Actinomycetes</taxon>
        <taxon>Micrococcales</taxon>
        <taxon>Microbacteriaceae</taxon>
        <taxon>Microcella</taxon>
    </lineage>
</organism>
<protein>
    <submittedName>
        <fullName evidence="1">Uncharacterized protein</fullName>
    </submittedName>
</protein>
<evidence type="ECO:0000313" key="1">
    <source>
        <dbReference type="EMBL" id="WAB81487.1"/>
    </source>
</evidence>
<name>A0A9E8SBE2_9MICO</name>
<sequence length="72" mass="7544">MVDDGEFGGTGDGPVTEPAVVHETQADEAIVSRISLVEDQPLADRAPAFAQLVDELRAHLEGTDGEARRSGA</sequence>
<keyword evidence="2" id="KW-1185">Reference proteome</keyword>
<reference evidence="1" key="1">
    <citation type="submission" date="2022-11" db="EMBL/GenBank/DDBJ databases">
        <title>Description of Microcella daejonensis nov. sp, isolated from riverside soil.</title>
        <authorList>
            <person name="Molina K.M."/>
            <person name="Kim S.B."/>
        </authorList>
    </citation>
    <scope>NUCLEOTIDE SEQUENCE</scope>
    <source>
        <strain evidence="1">MMS21-STM12</strain>
    </source>
</reference>
<gene>
    <name evidence="1" type="ORF">OVN18_00195</name>
</gene>
<dbReference type="RefSeq" id="WP_267781240.1">
    <property type="nucleotide sequence ID" value="NZ_CP113089.1"/>
</dbReference>
<evidence type="ECO:0000313" key="2">
    <source>
        <dbReference type="Proteomes" id="UP001164706"/>
    </source>
</evidence>
<dbReference type="Proteomes" id="UP001164706">
    <property type="component" value="Chromosome"/>
</dbReference>
<dbReference type="EMBL" id="CP113089">
    <property type="protein sequence ID" value="WAB81487.1"/>
    <property type="molecule type" value="Genomic_DNA"/>
</dbReference>
<accession>A0A9E8SBE2</accession>
<dbReference type="AlphaFoldDB" id="A0A9E8SBE2"/>
<proteinExistence type="predicted"/>
<dbReference type="KEGG" id="mdb:OVN18_00195"/>